<evidence type="ECO:0000313" key="4">
    <source>
        <dbReference type="Proteomes" id="UP001165367"/>
    </source>
</evidence>
<evidence type="ECO:0000259" key="2">
    <source>
        <dbReference type="Pfam" id="PF06580"/>
    </source>
</evidence>
<dbReference type="PANTHER" id="PTHR34220">
    <property type="entry name" value="SENSOR HISTIDINE KINASE YPDA"/>
    <property type="match status" value="1"/>
</dbReference>
<protein>
    <submittedName>
        <fullName evidence="3">Histidine kinase</fullName>
    </submittedName>
</protein>
<evidence type="ECO:0000256" key="1">
    <source>
        <dbReference type="SAM" id="Phobius"/>
    </source>
</evidence>
<feature type="transmembrane region" description="Helical" evidence="1">
    <location>
        <begin position="21"/>
        <end position="39"/>
    </location>
</feature>
<dbReference type="Pfam" id="PF06580">
    <property type="entry name" value="His_kinase"/>
    <property type="match status" value="1"/>
</dbReference>
<keyword evidence="3" id="KW-0808">Transferase</keyword>
<dbReference type="EMBL" id="JAKLTR010000003">
    <property type="protein sequence ID" value="MCG2614035.1"/>
    <property type="molecule type" value="Genomic_DNA"/>
</dbReference>
<feature type="transmembrane region" description="Helical" evidence="1">
    <location>
        <begin position="51"/>
        <end position="73"/>
    </location>
</feature>
<gene>
    <name evidence="3" type="ORF">LZZ85_07070</name>
</gene>
<dbReference type="InterPro" id="IPR050640">
    <property type="entry name" value="Bact_2-comp_sensor_kinase"/>
</dbReference>
<feature type="transmembrane region" description="Helical" evidence="1">
    <location>
        <begin position="94"/>
        <end position="114"/>
    </location>
</feature>
<name>A0ABS9KNZ4_9BACT</name>
<dbReference type="InterPro" id="IPR010559">
    <property type="entry name" value="Sig_transdc_His_kin_internal"/>
</dbReference>
<dbReference type="PANTHER" id="PTHR34220:SF7">
    <property type="entry name" value="SENSOR HISTIDINE KINASE YPDA"/>
    <property type="match status" value="1"/>
</dbReference>
<organism evidence="3 4">
    <name type="scientific">Terrimonas ginsenosidimutans</name>
    <dbReference type="NCBI Taxonomy" id="2908004"/>
    <lineage>
        <taxon>Bacteria</taxon>
        <taxon>Pseudomonadati</taxon>
        <taxon>Bacteroidota</taxon>
        <taxon>Chitinophagia</taxon>
        <taxon>Chitinophagales</taxon>
        <taxon>Chitinophagaceae</taxon>
        <taxon>Terrimonas</taxon>
    </lineage>
</organism>
<proteinExistence type="predicted"/>
<reference evidence="3" key="1">
    <citation type="submission" date="2022-01" db="EMBL/GenBank/DDBJ databases">
        <authorList>
            <person name="Jo J.-H."/>
            <person name="Im W.-T."/>
        </authorList>
    </citation>
    <scope>NUCLEOTIDE SEQUENCE</scope>
    <source>
        <strain evidence="3">NA20</strain>
    </source>
</reference>
<keyword evidence="1" id="KW-1133">Transmembrane helix</keyword>
<evidence type="ECO:0000313" key="3">
    <source>
        <dbReference type="EMBL" id="MCG2614035.1"/>
    </source>
</evidence>
<keyword evidence="4" id="KW-1185">Reference proteome</keyword>
<feature type="domain" description="Signal transduction histidine kinase internal region" evidence="2">
    <location>
        <begin position="170"/>
        <end position="247"/>
    </location>
</feature>
<dbReference type="GO" id="GO:0016301">
    <property type="term" value="F:kinase activity"/>
    <property type="evidence" value="ECO:0007669"/>
    <property type="project" value="UniProtKB-KW"/>
</dbReference>
<dbReference type="RefSeq" id="WP_237870061.1">
    <property type="nucleotide sequence ID" value="NZ_JAKLTR010000003.1"/>
</dbReference>
<keyword evidence="1" id="KW-0472">Membrane</keyword>
<comment type="caution">
    <text evidence="3">The sequence shown here is derived from an EMBL/GenBank/DDBJ whole genome shotgun (WGS) entry which is preliminary data.</text>
</comment>
<dbReference type="Proteomes" id="UP001165367">
    <property type="component" value="Unassembled WGS sequence"/>
</dbReference>
<sequence>MISFFQRLFSLPLLNTSRQTVLIMLCIFPWSLPLCNYIWLGPVYFTDWKVFITGTILGFIICFGLLLVQTAGVRRIILRFPEFRHTPKRVIRELLLLIIISLIADFCAIGVYKLAFPFFDTSNGSLYRIMVIGFAANICCVGIYESYYTLMKWREKTIQAEAYKRESLLAQLDVLKNQVNPHFLFNGLNTLSSLISENPVAAETFVNEFSKVYRYMLQINTSGLCTLKQELEFIRSYYFLLQSRYSEGLELEVNVPGNAEEYYLPSLTLQLLVENAVKHNSVMRSAPLHIIIEKISTGKLRVINNVQKKLRAPLSNGVGLNNIRSKYQLLGKPAPVISNTGSHFSIELVLLSEEEVQQLPHARAV</sequence>
<keyword evidence="1" id="KW-0812">Transmembrane</keyword>
<feature type="transmembrane region" description="Helical" evidence="1">
    <location>
        <begin position="126"/>
        <end position="144"/>
    </location>
</feature>
<accession>A0ABS9KNZ4</accession>
<keyword evidence="3" id="KW-0418">Kinase</keyword>